<evidence type="ECO:0000313" key="2">
    <source>
        <dbReference type="Proteomes" id="UP000027395"/>
    </source>
</evidence>
<sequence>MRLHTAIVQLLKYCLMTNQPNRPKPAPKKSEEEILQNIVETFSDKRIASYNSSDYKKAVRLYQINLMLCEALYPSLHCLEIALRNSIDREVSNKYGEFWFFPNYQLFIDEIQKISESIFSDKNNKQTVQQLYFSVQNKDKDTFLKDENLLSQGTYAREKVVDSLKNCVIKYYDNHLNGQPVNIEFNRNKIISDLSLGFWVALLLHESKYRKIFNLNPKIFKHSKRTDRYDSEGNALFTAYLKEIRKLRNRVFHHNKILKEDLQTKHTRIINIIDWISPDTKSWLNDIDRFNEVYKKYENEIESWKKEIRKL</sequence>
<dbReference type="eggNOG" id="ENOG50333S7">
    <property type="taxonomic scope" value="Bacteria"/>
</dbReference>
<dbReference type="EMBL" id="CM002803">
    <property type="protein sequence ID" value="KEI65447.1"/>
    <property type="molecule type" value="Genomic_DNA"/>
</dbReference>
<dbReference type="HOGENOM" id="CLU_893872_0_0_3"/>
<dbReference type="STRING" id="388467.A19Y_0205"/>
<name>A0A073CC05_PLAA1</name>
<dbReference type="AlphaFoldDB" id="A0A073CC05"/>
<protein>
    <recommendedName>
        <fullName evidence="3">Abi-like protein</fullName>
    </recommendedName>
</protein>
<gene>
    <name evidence="1" type="ORF">A19Y_0205</name>
</gene>
<organism evidence="1 2">
    <name type="scientific">Planktothrix agardhii (strain NIVA-CYA 126/8)</name>
    <dbReference type="NCBI Taxonomy" id="388467"/>
    <lineage>
        <taxon>Bacteria</taxon>
        <taxon>Bacillati</taxon>
        <taxon>Cyanobacteriota</taxon>
        <taxon>Cyanophyceae</taxon>
        <taxon>Oscillatoriophycideae</taxon>
        <taxon>Oscillatoriales</taxon>
        <taxon>Microcoleaceae</taxon>
        <taxon>Planktothrix</taxon>
    </lineage>
</organism>
<dbReference type="Proteomes" id="UP000027395">
    <property type="component" value="Chromosome"/>
</dbReference>
<reference evidence="1 2" key="1">
    <citation type="journal article" date="2014" name="Appl. Environ. Microbiol.">
        <title>Elucidation of insertion elements encoded on plasmids and in vitro construction of shuttle vectors from the toxic cyanobacterium Planktothrix.</title>
        <authorList>
            <person name="Christiansen G."/>
            <person name="Goesmann A."/>
            <person name="Kurmayer R."/>
        </authorList>
    </citation>
    <scope>NUCLEOTIDE SEQUENCE [LARGE SCALE GENOMIC DNA]</scope>
    <source>
        <strain evidence="1 2">NIVA-CYA 126/8</strain>
    </source>
</reference>
<keyword evidence="2" id="KW-1185">Reference proteome</keyword>
<evidence type="ECO:0008006" key="3">
    <source>
        <dbReference type="Google" id="ProtNLM"/>
    </source>
</evidence>
<proteinExistence type="predicted"/>
<accession>A0A073CC05</accession>
<dbReference type="PATRIC" id="fig|388467.6.peg.158"/>
<evidence type="ECO:0000313" key="1">
    <source>
        <dbReference type="EMBL" id="KEI65447.1"/>
    </source>
</evidence>